<comment type="subcellular location">
    <subcellularLocation>
        <location evidence="1 9">Cell membrane</location>
        <topology evidence="1 9">Peripheral membrane protein</topology>
    </subcellularLocation>
</comment>
<keyword evidence="8 9" id="KW-0066">ATP synthesis</keyword>
<proteinExistence type="inferred from homology"/>
<dbReference type="Proteomes" id="UP000029585">
    <property type="component" value="Unassembled WGS sequence"/>
</dbReference>
<dbReference type="InterPro" id="IPR036794">
    <property type="entry name" value="ATP_F1_dsu/esu_C_sf"/>
</dbReference>
<dbReference type="Pfam" id="PF00401">
    <property type="entry name" value="ATP-synt_DE"/>
    <property type="match status" value="1"/>
</dbReference>
<dbReference type="InterPro" id="IPR036771">
    <property type="entry name" value="ATPsynth_dsu/esu_N"/>
</dbReference>
<dbReference type="GO" id="GO:0046933">
    <property type="term" value="F:proton-transporting ATP synthase activity, rotational mechanism"/>
    <property type="evidence" value="ECO:0007669"/>
    <property type="project" value="UniProtKB-UniRule"/>
</dbReference>
<name>A0A096DAW0_FLAPL</name>
<keyword evidence="9" id="KW-0375">Hydrogen ion transport</keyword>
<dbReference type="SUPFAM" id="SSF51344">
    <property type="entry name" value="Epsilon subunit of F1F0-ATP synthase N-terminal domain"/>
    <property type="match status" value="1"/>
</dbReference>
<keyword evidence="5 9" id="KW-0406">Ion transport</keyword>
<comment type="similarity">
    <text evidence="2 9 10">Belongs to the ATPase epsilon chain family.</text>
</comment>
<evidence type="ECO:0000256" key="7">
    <source>
        <dbReference type="ARBA" id="ARBA00023196"/>
    </source>
</evidence>
<dbReference type="NCBIfam" id="TIGR01216">
    <property type="entry name" value="ATP_synt_epsi"/>
    <property type="match status" value="1"/>
</dbReference>
<gene>
    <name evidence="9" type="primary">atpC</name>
    <name evidence="13" type="ORF">HMPREF9460_02632</name>
</gene>
<evidence type="ECO:0000256" key="1">
    <source>
        <dbReference type="ARBA" id="ARBA00004202"/>
    </source>
</evidence>
<dbReference type="PANTHER" id="PTHR13822">
    <property type="entry name" value="ATP SYNTHASE DELTA/EPSILON CHAIN"/>
    <property type="match status" value="1"/>
</dbReference>
<evidence type="ECO:0000313" key="14">
    <source>
        <dbReference type="Proteomes" id="UP000029585"/>
    </source>
</evidence>
<sequence>MAEASTFYLEIITPERQFYIGPAEALVFPAVDGEMGVYPGHEPAVTAVEPGELRYKVDGKWEPAAVGAGFVEIKPDYVILLVGFAEHPEEIDRKRAEAARERAEERLRQKQSIHEYYHSKAALARAMARLKTRRE</sequence>
<evidence type="ECO:0000259" key="12">
    <source>
        <dbReference type="Pfam" id="PF02823"/>
    </source>
</evidence>
<evidence type="ECO:0000256" key="8">
    <source>
        <dbReference type="ARBA" id="ARBA00023310"/>
    </source>
</evidence>
<keyword evidence="14" id="KW-1185">Reference proteome</keyword>
<dbReference type="InterPro" id="IPR020546">
    <property type="entry name" value="ATP_synth_F1_dsu/esu_N"/>
</dbReference>
<evidence type="ECO:0000259" key="11">
    <source>
        <dbReference type="Pfam" id="PF00401"/>
    </source>
</evidence>
<feature type="domain" description="ATP synthase F1 complex delta/epsilon subunit N-terminal" evidence="12">
    <location>
        <begin position="8"/>
        <end position="82"/>
    </location>
</feature>
<dbReference type="Pfam" id="PF02823">
    <property type="entry name" value="ATP-synt_DE_N"/>
    <property type="match status" value="1"/>
</dbReference>
<dbReference type="HAMAP" id="MF_00530">
    <property type="entry name" value="ATP_synth_epsil_bac"/>
    <property type="match status" value="1"/>
</dbReference>
<protein>
    <recommendedName>
        <fullName evidence="9">ATP synthase epsilon chain</fullName>
    </recommendedName>
    <alternativeName>
        <fullName evidence="9">ATP synthase F1 sector epsilon subunit</fullName>
    </alternativeName>
    <alternativeName>
        <fullName evidence="9">F-ATPase epsilon subunit</fullName>
    </alternativeName>
</protein>
<dbReference type="Gene3D" id="2.60.15.10">
    <property type="entry name" value="F0F1 ATP synthase delta/epsilon subunit, N-terminal"/>
    <property type="match status" value="1"/>
</dbReference>
<dbReference type="PATRIC" id="fig|742738.3.peg.2703"/>
<evidence type="ECO:0000256" key="10">
    <source>
        <dbReference type="RuleBase" id="RU003656"/>
    </source>
</evidence>
<evidence type="ECO:0000313" key="13">
    <source>
        <dbReference type="EMBL" id="KGF54669.1"/>
    </source>
</evidence>
<evidence type="ECO:0000256" key="5">
    <source>
        <dbReference type="ARBA" id="ARBA00023065"/>
    </source>
</evidence>
<comment type="function">
    <text evidence="9">Produces ATP from ADP in the presence of a proton gradient across the membrane.</text>
</comment>
<dbReference type="GeneID" id="63972908"/>
<keyword evidence="3 9" id="KW-0813">Transport</keyword>
<evidence type="ECO:0000256" key="6">
    <source>
        <dbReference type="ARBA" id="ARBA00023136"/>
    </source>
</evidence>
<comment type="subunit">
    <text evidence="9 10">F-type ATPases have 2 components, CF(1) - the catalytic core - and CF(0) - the membrane proton channel. CF(1) has five subunits: alpha(3), beta(3), gamma(1), delta(1), epsilon(1). CF(0) has three main subunits: a, b and c.</text>
</comment>
<dbReference type="AlphaFoldDB" id="A0A096DAW0"/>
<reference evidence="13 14" key="1">
    <citation type="submission" date="2011-08" db="EMBL/GenBank/DDBJ databases">
        <title>The Genome Sequence of Clostridium orbiscindens 1_3_50AFAA.</title>
        <authorList>
            <consortium name="The Broad Institute Genome Sequencing Platform"/>
            <person name="Earl A."/>
            <person name="Ward D."/>
            <person name="Feldgarden M."/>
            <person name="Gevers D."/>
            <person name="Daigneault M."/>
            <person name="Strauss J."/>
            <person name="Allen-Vercoe E."/>
            <person name="Young S.K."/>
            <person name="Zeng Q."/>
            <person name="Gargeya S."/>
            <person name="Fitzgerald M."/>
            <person name="Haas B."/>
            <person name="Abouelleil A."/>
            <person name="Alvarado L."/>
            <person name="Arachchi H.M."/>
            <person name="Berlin A."/>
            <person name="Brown A."/>
            <person name="Chapman S.B."/>
            <person name="Chen Z."/>
            <person name="Dunbar C."/>
            <person name="Freedman E."/>
            <person name="Gearin G."/>
            <person name="Gellesch M."/>
            <person name="Goldberg J."/>
            <person name="Griggs A."/>
            <person name="Gujja S."/>
            <person name="Heiman D."/>
            <person name="Howarth C."/>
            <person name="Larson L."/>
            <person name="Lui A."/>
            <person name="MacDonald P.J.P."/>
            <person name="Montmayeur A."/>
            <person name="Murphy C."/>
            <person name="Neiman D."/>
            <person name="Pearson M."/>
            <person name="Priest M."/>
            <person name="Roberts A."/>
            <person name="Saif S."/>
            <person name="Shea T."/>
            <person name="Shenoy N."/>
            <person name="Sisk P."/>
            <person name="Stolte C."/>
            <person name="Sykes S."/>
            <person name="Wortman J."/>
            <person name="Nusbaum C."/>
            <person name="Birren B."/>
        </authorList>
    </citation>
    <scope>NUCLEOTIDE SEQUENCE [LARGE SCALE GENOMIC DNA]</scope>
    <source>
        <strain evidence="13 14">1_3_50AFAA</strain>
    </source>
</reference>
<evidence type="ECO:0000256" key="3">
    <source>
        <dbReference type="ARBA" id="ARBA00022448"/>
    </source>
</evidence>
<evidence type="ECO:0000256" key="4">
    <source>
        <dbReference type="ARBA" id="ARBA00022475"/>
    </source>
</evidence>
<dbReference type="InterPro" id="IPR020547">
    <property type="entry name" value="ATP_synth_F1_esu_C"/>
</dbReference>
<dbReference type="RefSeq" id="WP_007491647.1">
    <property type="nucleotide sequence ID" value="NZ_KN174164.1"/>
</dbReference>
<dbReference type="CDD" id="cd12152">
    <property type="entry name" value="F1-ATPase_delta"/>
    <property type="match status" value="1"/>
</dbReference>
<keyword evidence="4 9" id="KW-1003">Cell membrane</keyword>
<dbReference type="SUPFAM" id="SSF46604">
    <property type="entry name" value="Epsilon subunit of F1F0-ATP synthase C-terminal domain"/>
    <property type="match status" value="1"/>
</dbReference>
<feature type="domain" description="ATP synthase epsilon subunit C-terminal" evidence="11">
    <location>
        <begin position="89"/>
        <end position="132"/>
    </location>
</feature>
<dbReference type="GO" id="GO:0045259">
    <property type="term" value="C:proton-transporting ATP synthase complex"/>
    <property type="evidence" value="ECO:0007669"/>
    <property type="project" value="UniProtKB-KW"/>
</dbReference>
<dbReference type="Gene3D" id="1.20.5.440">
    <property type="entry name" value="ATP synthase delta/epsilon subunit, C-terminal domain"/>
    <property type="match status" value="1"/>
</dbReference>
<organism evidence="13 14">
    <name type="scientific">Flavonifractor plautii 1_3_50AFAA</name>
    <dbReference type="NCBI Taxonomy" id="742738"/>
    <lineage>
        <taxon>Bacteria</taxon>
        <taxon>Bacillati</taxon>
        <taxon>Bacillota</taxon>
        <taxon>Clostridia</taxon>
        <taxon>Eubacteriales</taxon>
        <taxon>Oscillospiraceae</taxon>
        <taxon>Flavonifractor</taxon>
    </lineage>
</organism>
<accession>A0A096DAW0</accession>
<dbReference type="EMBL" id="ADLO01000082">
    <property type="protein sequence ID" value="KGF54669.1"/>
    <property type="molecule type" value="Genomic_DNA"/>
</dbReference>
<dbReference type="PANTHER" id="PTHR13822:SF10">
    <property type="entry name" value="ATP SYNTHASE EPSILON CHAIN, CHLOROPLASTIC"/>
    <property type="match status" value="1"/>
</dbReference>
<dbReference type="eggNOG" id="COG0355">
    <property type="taxonomic scope" value="Bacteria"/>
</dbReference>
<evidence type="ECO:0000256" key="9">
    <source>
        <dbReference type="HAMAP-Rule" id="MF_00530"/>
    </source>
</evidence>
<dbReference type="HOGENOM" id="CLU_084338_1_1_9"/>
<dbReference type="InterPro" id="IPR001469">
    <property type="entry name" value="ATP_synth_F1_dsu/esu"/>
</dbReference>
<comment type="caution">
    <text evidence="13">The sequence shown here is derived from an EMBL/GenBank/DDBJ whole genome shotgun (WGS) entry which is preliminary data.</text>
</comment>
<dbReference type="GO" id="GO:0005524">
    <property type="term" value="F:ATP binding"/>
    <property type="evidence" value="ECO:0007669"/>
    <property type="project" value="UniProtKB-UniRule"/>
</dbReference>
<keyword evidence="7 9" id="KW-0139">CF(1)</keyword>
<keyword evidence="6 9" id="KW-0472">Membrane</keyword>
<dbReference type="GO" id="GO:0005886">
    <property type="term" value="C:plasma membrane"/>
    <property type="evidence" value="ECO:0007669"/>
    <property type="project" value="UniProtKB-SubCell"/>
</dbReference>
<evidence type="ECO:0000256" key="2">
    <source>
        <dbReference type="ARBA" id="ARBA00005712"/>
    </source>
</evidence>